<gene>
    <name evidence="8" type="ORF">O9H85_02415</name>
</gene>
<evidence type="ECO:0000259" key="6">
    <source>
        <dbReference type="Pfam" id="PF04542"/>
    </source>
</evidence>
<dbReference type="Gene3D" id="1.10.1740.10">
    <property type="match status" value="1"/>
</dbReference>
<dbReference type="InterPro" id="IPR014284">
    <property type="entry name" value="RNA_pol_sigma-70_dom"/>
</dbReference>
<feature type="domain" description="RNA polymerase sigma-70 region 4" evidence="7">
    <location>
        <begin position="133"/>
        <end position="177"/>
    </location>
</feature>
<keyword evidence="5" id="KW-0804">Transcription</keyword>
<proteinExistence type="inferred from homology"/>
<comment type="similarity">
    <text evidence="1">Belongs to the sigma-70 factor family. ECF subfamily.</text>
</comment>
<comment type="caution">
    <text evidence="8">The sequence shown here is derived from an EMBL/GenBank/DDBJ whole genome shotgun (WGS) entry which is preliminary data.</text>
</comment>
<dbReference type="InterPro" id="IPR013324">
    <property type="entry name" value="RNA_pol_sigma_r3/r4-like"/>
</dbReference>
<evidence type="ECO:0000256" key="4">
    <source>
        <dbReference type="ARBA" id="ARBA00023125"/>
    </source>
</evidence>
<accession>A0ABT4Q354</accession>
<dbReference type="InterPro" id="IPR007630">
    <property type="entry name" value="RNA_pol_sigma70_r4"/>
</dbReference>
<feature type="domain" description="RNA polymerase sigma-70 region 2" evidence="6">
    <location>
        <begin position="24"/>
        <end position="92"/>
    </location>
</feature>
<sequence>MQQYSDEQLMRMIREKKSEALHELYDRYARLVYSFAMKSRKEPQFAKEIVQLVFTRLWTTERSYDPAKGLFVNWLLTVTRNLTVDQLRKLRKQEALMPFEPWSAELAAGESSVEDALSKTLLKEQMEQACKYLNEQQTRLIRLLYWEGYSLSEIAAMNGEPVGTVKSRLHQTLKLLRRHLTPWREE</sequence>
<dbReference type="InterPro" id="IPR039425">
    <property type="entry name" value="RNA_pol_sigma-70-like"/>
</dbReference>
<dbReference type="SUPFAM" id="SSF88946">
    <property type="entry name" value="Sigma2 domain of RNA polymerase sigma factors"/>
    <property type="match status" value="1"/>
</dbReference>
<dbReference type="InterPro" id="IPR036388">
    <property type="entry name" value="WH-like_DNA-bd_sf"/>
</dbReference>
<dbReference type="EMBL" id="JAQAGZ010000001">
    <property type="protein sequence ID" value="MCZ8511308.1"/>
    <property type="molecule type" value="Genomic_DNA"/>
</dbReference>
<dbReference type="Pfam" id="PF04545">
    <property type="entry name" value="Sigma70_r4"/>
    <property type="match status" value="1"/>
</dbReference>
<dbReference type="SUPFAM" id="SSF88659">
    <property type="entry name" value="Sigma3 and sigma4 domains of RNA polymerase sigma factors"/>
    <property type="match status" value="1"/>
</dbReference>
<keyword evidence="9" id="KW-1185">Reference proteome</keyword>
<dbReference type="Proteomes" id="UP001527882">
    <property type="component" value="Unassembled WGS sequence"/>
</dbReference>
<dbReference type="Pfam" id="PF04542">
    <property type="entry name" value="Sigma70_r2"/>
    <property type="match status" value="1"/>
</dbReference>
<dbReference type="InterPro" id="IPR013325">
    <property type="entry name" value="RNA_pol_sigma_r2"/>
</dbReference>
<keyword evidence="2" id="KW-0805">Transcription regulation</keyword>
<evidence type="ECO:0000313" key="8">
    <source>
        <dbReference type="EMBL" id="MCZ8511308.1"/>
    </source>
</evidence>
<evidence type="ECO:0000259" key="7">
    <source>
        <dbReference type="Pfam" id="PF04545"/>
    </source>
</evidence>
<evidence type="ECO:0000313" key="9">
    <source>
        <dbReference type="Proteomes" id="UP001527882"/>
    </source>
</evidence>
<protein>
    <submittedName>
        <fullName evidence="8">Sigma-70 family RNA polymerase sigma factor</fullName>
    </submittedName>
</protein>
<reference evidence="8 9" key="1">
    <citation type="submission" date="2022-12" db="EMBL/GenBank/DDBJ databases">
        <title>Draft genome sequence of Paenibacillus sp. dW9.</title>
        <authorList>
            <person name="Choi E.-W."/>
            <person name="Kim D.-U."/>
        </authorList>
    </citation>
    <scope>NUCLEOTIDE SEQUENCE [LARGE SCALE GENOMIC DNA]</scope>
    <source>
        <strain evidence="9">dW9</strain>
    </source>
</reference>
<evidence type="ECO:0000256" key="1">
    <source>
        <dbReference type="ARBA" id="ARBA00010641"/>
    </source>
</evidence>
<keyword evidence="4" id="KW-0238">DNA-binding</keyword>
<keyword evidence="3" id="KW-0731">Sigma factor</keyword>
<dbReference type="PANTHER" id="PTHR43133">
    <property type="entry name" value="RNA POLYMERASE ECF-TYPE SIGMA FACTO"/>
    <property type="match status" value="1"/>
</dbReference>
<dbReference type="NCBIfam" id="TIGR02937">
    <property type="entry name" value="sigma70-ECF"/>
    <property type="match status" value="1"/>
</dbReference>
<dbReference type="InterPro" id="IPR007627">
    <property type="entry name" value="RNA_pol_sigma70_r2"/>
</dbReference>
<dbReference type="PANTHER" id="PTHR43133:SF62">
    <property type="entry name" value="RNA POLYMERASE SIGMA FACTOR SIGZ"/>
    <property type="match status" value="1"/>
</dbReference>
<name>A0ABT4Q354_9BACL</name>
<dbReference type="CDD" id="cd06171">
    <property type="entry name" value="Sigma70_r4"/>
    <property type="match status" value="1"/>
</dbReference>
<evidence type="ECO:0000256" key="3">
    <source>
        <dbReference type="ARBA" id="ARBA00023082"/>
    </source>
</evidence>
<organism evidence="8 9">
    <name type="scientific">Paenibacillus gyeongsangnamensis</name>
    <dbReference type="NCBI Taxonomy" id="3388067"/>
    <lineage>
        <taxon>Bacteria</taxon>
        <taxon>Bacillati</taxon>
        <taxon>Bacillota</taxon>
        <taxon>Bacilli</taxon>
        <taxon>Bacillales</taxon>
        <taxon>Paenibacillaceae</taxon>
        <taxon>Paenibacillus</taxon>
    </lineage>
</organism>
<evidence type="ECO:0000256" key="5">
    <source>
        <dbReference type="ARBA" id="ARBA00023163"/>
    </source>
</evidence>
<dbReference type="RefSeq" id="WP_269879667.1">
    <property type="nucleotide sequence ID" value="NZ_JAQAGZ010000001.1"/>
</dbReference>
<evidence type="ECO:0000256" key="2">
    <source>
        <dbReference type="ARBA" id="ARBA00023015"/>
    </source>
</evidence>
<dbReference type="Gene3D" id="1.10.10.10">
    <property type="entry name" value="Winged helix-like DNA-binding domain superfamily/Winged helix DNA-binding domain"/>
    <property type="match status" value="1"/>
</dbReference>